<accession>A0ABT4VKJ8</accession>
<proteinExistence type="inferred from homology"/>
<name>A0ABT4VKJ8_9HYPH</name>
<keyword evidence="2 6" id="KW-0489">Methyltransferase</keyword>
<sequence length="424" mass="47003">MSKSEFDIAKDSLDAGNFSLFIQEQERRIDSSTIGLITEPEIFEFISSGLGEGHPNNWITRESTWNSGLYGPDHEMSVSEHFLHAVWQVFSLRVARKLEIIQSKVRISDKGAIICFPGGFDLSVLVSYEGAGTPGSVFIRPIAAIQNPTGMLDLEGFLENSTPREKNAIKSAVTSVDKLVYHRGTIVHVDRQRENVFGPTVDTVVLSELLNIELRKRKKKSTSILEVGPGSGLITVSAALNPATSRIVSVEINEDAASCTLKNLQINGRRPTSSMVSVSVRAEKFKPQTLGEKFDIIVCNPPYVPEEDDGLEKLGATGYGKAISGLELYDDVINNLDHLLQSGGRALLMMSSVSFDYAINRIQEGFEFEFPLGRTGYKVPFDLDMLWDRPSWKDQLLSNKSIEQDGAGTIYHRIVPIWIHRNGQ</sequence>
<protein>
    <submittedName>
        <fullName evidence="6">Methyltransferase</fullName>
    </submittedName>
</protein>
<dbReference type="PANTHER" id="PTHR45875">
    <property type="entry name" value="METHYLTRANSFERASE N6AMT1"/>
    <property type="match status" value="1"/>
</dbReference>
<evidence type="ECO:0000256" key="3">
    <source>
        <dbReference type="ARBA" id="ARBA00022679"/>
    </source>
</evidence>
<keyword evidence="7" id="KW-1185">Reference proteome</keyword>
<keyword evidence="3" id="KW-0808">Transferase</keyword>
<dbReference type="InterPro" id="IPR029063">
    <property type="entry name" value="SAM-dependent_MTases_sf"/>
</dbReference>
<dbReference type="PROSITE" id="PS00092">
    <property type="entry name" value="N6_MTASE"/>
    <property type="match status" value="1"/>
</dbReference>
<evidence type="ECO:0000313" key="6">
    <source>
        <dbReference type="EMBL" id="MDA4845252.1"/>
    </source>
</evidence>
<dbReference type="GO" id="GO:0008168">
    <property type="term" value="F:methyltransferase activity"/>
    <property type="evidence" value="ECO:0007669"/>
    <property type="project" value="UniProtKB-KW"/>
</dbReference>
<evidence type="ECO:0000256" key="4">
    <source>
        <dbReference type="ARBA" id="ARBA00022691"/>
    </source>
</evidence>
<dbReference type="EMBL" id="JAPJZH010000004">
    <property type="protein sequence ID" value="MDA4845252.1"/>
    <property type="molecule type" value="Genomic_DNA"/>
</dbReference>
<feature type="domain" description="Methyltransferase small" evidence="5">
    <location>
        <begin position="207"/>
        <end position="306"/>
    </location>
</feature>
<dbReference type="InterPro" id="IPR002052">
    <property type="entry name" value="DNA_methylase_N6_adenine_CS"/>
</dbReference>
<dbReference type="InterPro" id="IPR052190">
    <property type="entry name" value="Euk-Arch_PrmC-MTase"/>
</dbReference>
<dbReference type="Pfam" id="PF05175">
    <property type="entry name" value="MTS"/>
    <property type="match status" value="1"/>
</dbReference>
<dbReference type="CDD" id="cd02440">
    <property type="entry name" value="AdoMet_MTases"/>
    <property type="match status" value="1"/>
</dbReference>
<evidence type="ECO:0000256" key="1">
    <source>
        <dbReference type="ARBA" id="ARBA00006149"/>
    </source>
</evidence>
<evidence type="ECO:0000259" key="5">
    <source>
        <dbReference type="Pfam" id="PF05175"/>
    </source>
</evidence>
<dbReference type="InterPro" id="IPR007848">
    <property type="entry name" value="Small_mtfrase_dom"/>
</dbReference>
<evidence type="ECO:0000256" key="2">
    <source>
        <dbReference type="ARBA" id="ARBA00022603"/>
    </source>
</evidence>
<keyword evidence="4" id="KW-0949">S-adenosyl-L-methionine</keyword>
<dbReference type="SUPFAM" id="SSF53335">
    <property type="entry name" value="S-adenosyl-L-methionine-dependent methyltransferases"/>
    <property type="match status" value="1"/>
</dbReference>
<comment type="caution">
    <text evidence="6">The sequence shown here is derived from an EMBL/GenBank/DDBJ whole genome shotgun (WGS) entry which is preliminary data.</text>
</comment>
<dbReference type="Gene3D" id="3.40.50.150">
    <property type="entry name" value="Vaccinia Virus protein VP39"/>
    <property type="match status" value="1"/>
</dbReference>
<organism evidence="6 7">
    <name type="scientific">Hoeflea poritis</name>
    <dbReference type="NCBI Taxonomy" id="2993659"/>
    <lineage>
        <taxon>Bacteria</taxon>
        <taxon>Pseudomonadati</taxon>
        <taxon>Pseudomonadota</taxon>
        <taxon>Alphaproteobacteria</taxon>
        <taxon>Hyphomicrobiales</taxon>
        <taxon>Rhizobiaceae</taxon>
        <taxon>Hoeflea</taxon>
    </lineage>
</organism>
<gene>
    <name evidence="6" type="ORF">OOZ53_07820</name>
</gene>
<dbReference type="GO" id="GO:0032259">
    <property type="term" value="P:methylation"/>
    <property type="evidence" value="ECO:0007669"/>
    <property type="project" value="UniProtKB-KW"/>
</dbReference>
<evidence type="ECO:0000313" key="7">
    <source>
        <dbReference type="Proteomes" id="UP001148313"/>
    </source>
</evidence>
<dbReference type="Proteomes" id="UP001148313">
    <property type="component" value="Unassembled WGS sequence"/>
</dbReference>
<reference evidence="6" key="1">
    <citation type="submission" date="2022-11" db="EMBL/GenBank/DDBJ databases">
        <title>Hoeflea poritis sp. nov., isolated from scleractinian coral Porites lutea.</title>
        <authorList>
            <person name="Zhang G."/>
            <person name="Wei Q."/>
            <person name="Cai L."/>
        </authorList>
    </citation>
    <scope>NUCLEOTIDE SEQUENCE</scope>
    <source>
        <strain evidence="6">E7-10</strain>
    </source>
</reference>
<dbReference type="PANTHER" id="PTHR45875:SF1">
    <property type="entry name" value="METHYLTRANSFERASE N6AMT1"/>
    <property type="match status" value="1"/>
</dbReference>
<comment type="similarity">
    <text evidence="1">Belongs to the eukaryotic/archaeal PrmC-related family.</text>
</comment>
<dbReference type="RefSeq" id="WP_271088858.1">
    <property type="nucleotide sequence ID" value="NZ_JAPJZH010000004.1"/>
</dbReference>